<dbReference type="PANTHER" id="PTHR47691:SF3">
    <property type="entry name" value="HTH-TYPE TRANSCRIPTIONAL REGULATOR RV0890C-RELATED"/>
    <property type="match status" value="1"/>
</dbReference>
<keyword evidence="5" id="KW-1185">Reference proteome</keyword>
<dbReference type="PANTHER" id="PTHR47691">
    <property type="entry name" value="REGULATOR-RELATED"/>
    <property type="match status" value="1"/>
</dbReference>
<sequence length="964" mass="104666">MGMNSQPNGIATFGPFRLSPVARVIERDGVPLALGDRALDILIALVAHPGEIVSHRDLTARVWRDLVVSPGTLRVHMSALRKALGDGKGGARYIENVTGQGYCFVAQVTHESQGATPTAVLAEFPDVAHRRLLPPPKPAGMVGREQIVHTIGEDVIAERFITIIGPGGMGKTTVAIAVAHELLDEFAGVVCFVDIGAVADAKLVAATIAASLGLSVQTADATPALIEYLRTLRMLLVVDNCEHVIDAVATLLETIFREAPGVHILATSREALRVEGEHVYWLPALACPTPESSLKAVDVLQFPAVQLFMERAAASGHRFALDDDNAPIVAGICGRLEGIALAIELAAGRAGSHGIAATADLLNKNLGLDWHGRRTALPRHQTLRALLDWSYGLLPEAEQLALRRLSVLVGAFTLEAASAIVHGGRTDAAAMLNTLDALVAKSLMSAQVGDDGSERYRLLETTRIYAREKLQESGDANLAARRHAEHFAMLLDSLHGGQIDLEYTGRAHKLREHLGNVRAALEWCFSTDDKATMAPLAVDLAAAAAPVFFELSLLSEAYKWSAAGLEALDANTRGGRREMLLQSTWAISSMWMRGNTEDVLTAIARGMQLAHPENEPSHRLRMLATRHLFFTRIANFRGALAAAKEWEVTARQVGDVSCLAISDLMQGVARHFRGNQVAARRHFDAGFGQAGERNLQLCGNDHRVRGLIVQSRALWLAGLPERAMDTARRAVTTALKSGKPLDTCFALLFTIPVYLWCGEWDATQDVLEQLVNHTHWPVLKPFHSSAAAMQGALRIGRKDIEQGTAMIQEAQQRVQSERQNVIGTSIACWMAEGLAAAGRAEEALVVIQNARRDAVRRAEAVQLPELLRLQAHVLFSMSETNAPQVMRLLDRSRRIARRQSALSWELRSSLDLARLHARQNDPVAAGQLLETTYGRFTEGFATHDLQAAAQLLRELDPLASRAAG</sequence>
<protein>
    <submittedName>
        <fullName evidence="4">Transcriptional regulator</fullName>
    </submittedName>
</protein>
<dbReference type="GO" id="GO:0006355">
    <property type="term" value="P:regulation of DNA-templated transcription"/>
    <property type="evidence" value="ECO:0007669"/>
    <property type="project" value="InterPro"/>
</dbReference>
<dbReference type="InterPro" id="IPR027417">
    <property type="entry name" value="P-loop_NTPase"/>
</dbReference>
<comment type="caution">
    <text evidence="4">The sequence shown here is derived from an EMBL/GenBank/DDBJ whole genome shotgun (WGS) entry which is preliminary data.</text>
</comment>
<evidence type="ECO:0000256" key="2">
    <source>
        <dbReference type="PROSITE-ProRule" id="PRU01091"/>
    </source>
</evidence>
<dbReference type="Gene3D" id="3.40.50.300">
    <property type="entry name" value="P-loop containing nucleotide triphosphate hydrolases"/>
    <property type="match status" value="1"/>
</dbReference>
<dbReference type="GO" id="GO:0016887">
    <property type="term" value="F:ATP hydrolysis activity"/>
    <property type="evidence" value="ECO:0007669"/>
    <property type="project" value="InterPro"/>
</dbReference>
<dbReference type="AlphaFoldDB" id="A0A829YNN9"/>
<evidence type="ECO:0000259" key="3">
    <source>
        <dbReference type="PROSITE" id="PS51755"/>
    </source>
</evidence>
<dbReference type="GO" id="GO:0000160">
    <property type="term" value="P:phosphorelay signal transduction system"/>
    <property type="evidence" value="ECO:0007669"/>
    <property type="project" value="InterPro"/>
</dbReference>
<evidence type="ECO:0000313" key="5">
    <source>
        <dbReference type="Proteomes" id="UP000445000"/>
    </source>
</evidence>
<dbReference type="InterPro" id="IPR001867">
    <property type="entry name" value="OmpR/PhoB-type_DNA-bd"/>
</dbReference>
<feature type="DNA-binding region" description="OmpR/PhoB-type" evidence="2">
    <location>
        <begin position="8"/>
        <end position="106"/>
    </location>
</feature>
<dbReference type="Gene3D" id="1.10.10.10">
    <property type="entry name" value="Winged helix-like DNA-binding domain superfamily/Winged helix DNA-binding domain"/>
    <property type="match status" value="1"/>
</dbReference>
<dbReference type="SMART" id="SM00862">
    <property type="entry name" value="Trans_reg_C"/>
    <property type="match status" value="1"/>
</dbReference>
<dbReference type="Pfam" id="PF13401">
    <property type="entry name" value="AAA_22"/>
    <property type="match status" value="1"/>
</dbReference>
<gene>
    <name evidence="4" type="ORF">GCM10011487_61060</name>
</gene>
<dbReference type="InterPro" id="IPR058852">
    <property type="entry name" value="HTH_77"/>
</dbReference>
<dbReference type="SUPFAM" id="SSF46894">
    <property type="entry name" value="C-terminal effector domain of the bipartite response regulators"/>
    <property type="match status" value="1"/>
</dbReference>
<dbReference type="CDD" id="cd00383">
    <property type="entry name" value="trans_reg_C"/>
    <property type="match status" value="1"/>
</dbReference>
<dbReference type="InterPro" id="IPR016032">
    <property type="entry name" value="Sig_transdc_resp-reg_C-effctor"/>
</dbReference>
<dbReference type="EMBL" id="BLJN01000008">
    <property type="protein sequence ID" value="GFE84106.1"/>
    <property type="molecule type" value="Genomic_DNA"/>
</dbReference>
<accession>A0A829YNN9</accession>
<proteinExistence type="predicted"/>
<reference evidence="5" key="1">
    <citation type="submission" date="2020-01" db="EMBL/GenBank/DDBJ databases">
        <title>'Steroidobacter agaridevorans' sp. nov., agar-degrading bacteria isolated from rhizosphere soils.</title>
        <authorList>
            <person name="Ikenaga M."/>
            <person name="Kataoka M."/>
            <person name="Murouchi A."/>
            <person name="Katsuragi S."/>
            <person name="Sakai M."/>
        </authorList>
    </citation>
    <scope>NUCLEOTIDE SEQUENCE [LARGE SCALE GENOMIC DNA]</scope>
    <source>
        <strain evidence="5">YU21-B</strain>
    </source>
</reference>
<evidence type="ECO:0000313" key="4">
    <source>
        <dbReference type="EMBL" id="GFE84106.1"/>
    </source>
</evidence>
<keyword evidence="1 2" id="KW-0238">DNA-binding</keyword>
<dbReference type="InterPro" id="IPR049945">
    <property type="entry name" value="AAA_22"/>
</dbReference>
<dbReference type="Pfam" id="PF00486">
    <property type="entry name" value="Trans_reg_C"/>
    <property type="match status" value="1"/>
</dbReference>
<name>A0A829YNN9_9GAMM</name>
<organism evidence="4 5">
    <name type="scientific">Steroidobacter agaridevorans</name>
    <dbReference type="NCBI Taxonomy" id="2695856"/>
    <lineage>
        <taxon>Bacteria</taxon>
        <taxon>Pseudomonadati</taxon>
        <taxon>Pseudomonadota</taxon>
        <taxon>Gammaproteobacteria</taxon>
        <taxon>Steroidobacterales</taxon>
        <taxon>Steroidobacteraceae</taxon>
        <taxon>Steroidobacter</taxon>
    </lineage>
</organism>
<feature type="domain" description="OmpR/PhoB-type" evidence="3">
    <location>
        <begin position="8"/>
        <end position="106"/>
    </location>
</feature>
<dbReference type="PROSITE" id="PS51755">
    <property type="entry name" value="OMPR_PHOB"/>
    <property type="match status" value="1"/>
</dbReference>
<dbReference type="GO" id="GO:0003677">
    <property type="term" value="F:DNA binding"/>
    <property type="evidence" value="ECO:0007669"/>
    <property type="project" value="UniProtKB-UniRule"/>
</dbReference>
<evidence type="ECO:0000256" key="1">
    <source>
        <dbReference type="ARBA" id="ARBA00023125"/>
    </source>
</evidence>
<dbReference type="Proteomes" id="UP000445000">
    <property type="component" value="Unassembled WGS sequence"/>
</dbReference>
<dbReference type="InterPro" id="IPR036388">
    <property type="entry name" value="WH-like_DNA-bd_sf"/>
</dbReference>
<dbReference type="Pfam" id="PF25872">
    <property type="entry name" value="HTH_77"/>
    <property type="match status" value="1"/>
</dbReference>
<dbReference type="SUPFAM" id="SSF52540">
    <property type="entry name" value="P-loop containing nucleoside triphosphate hydrolases"/>
    <property type="match status" value="1"/>
</dbReference>